<keyword evidence="2 4" id="KW-0863">Zinc-finger</keyword>
<keyword evidence="3" id="KW-0862">Zinc</keyword>
<dbReference type="PANTHER" id="PTHR23327:SF51">
    <property type="entry name" value="TRANSCRIPTIONAL REGULATOR OF YEAST FORM ADHERENCE 3"/>
    <property type="match status" value="1"/>
</dbReference>
<evidence type="ECO:0000313" key="8">
    <source>
        <dbReference type="Proteomes" id="UP000240500"/>
    </source>
</evidence>
<evidence type="ECO:0000256" key="5">
    <source>
        <dbReference type="SAM" id="MobiDB-lite"/>
    </source>
</evidence>
<dbReference type="EMBL" id="LT969567">
    <property type="protein sequence ID" value="SOV76426.1"/>
    <property type="molecule type" value="Genomic_DNA"/>
</dbReference>
<feature type="compositionally biased region" description="Polar residues" evidence="5">
    <location>
        <begin position="587"/>
        <end position="598"/>
    </location>
</feature>
<dbReference type="Gene3D" id="3.30.40.10">
    <property type="entry name" value="Zinc/RING finger domain, C3HC4 (zinc finger)"/>
    <property type="match status" value="1"/>
</dbReference>
<keyword evidence="1" id="KW-0479">Metal-binding</keyword>
<dbReference type="InterPro" id="IPR001841">
    <property type="entry name" value="Znf_RING"/>
</dbReference>
<dbReference type="Proteomes" id="UP000240500">
    <property type="component" value="Chromosome 4"/>
</dbReference>
<dbReference type="PANTHER" id="PTHR23327">
    <property type="entry name" value="RING FINGER PROTEIN 127"/>
    <property type="match status" value="1"/>
</dbReference>
<dbReference type="GO" id="GO:0008270">
    <property type="term" value="F:zinc ion binding"/>
    <property type="evidence" value="ECO:0007669"/>
    <property type="project" value="UniProtKB-KW"/>
</dbReference>
<sequence length="875" mass="105959">MAGYFFGNVQNNLNRARHSLANTLSDVRLDESYLKTIRMNIKKRFDKLMNKIIPFETIDENKRFVVIIEKKKNYENFRCPICMLILFKPVKTKCGHIFCRECIEKVLLKFDYCPLCRNFIKDKKLENVENSTLGSEYENIKIRCYKCKEITNIKNYEKHIINHIMNINKSFDKIKNYSSEEGDNYNFLSIQKKKKNSNYIYSISNNYIHNIYHHINPYNFDSYFNKKFQIIYMKEFLNLLKEHNINTHIDNFYLLYGQNVLYDFKHINVQVQDIMCDVFLIIKIRKKRKNYHQNDLNLLYLNNSKYKSKQINNIITSKDDIHMNVNRNIHMNVNRNIHMNINRNIHMNGGFISSEEQKQKDIKQNNFITNDPKKHKSILFSSYKKKLYTNDTFEMYQKKLLIHNKKTPNKYIYILFEYNTKNIFFTLLQNIPVFKNMNIIKLVKYKNKNMNSIGHTTNMSEQLITLFSILNEKRILRTYHKYFYNSIHLFHELIYSLLFSKQQKEKNENIENIDVAYMQDIYEMERSYEMEEKQLNHINYPISQKCEHYENNQNGQNEQNGQNDQNEQNGQNDQNEQNGQNDQNEQPSQHYNAQNEQPSQHHNDQNEEPSQHYNDNYYNFVEKNEHNFKNIFLKDYELMFILFYLKYEYRLPLKCEYLYLYSENFIAKILRDQEREQEIFISNVYSYHNLDILQNNINGENILPLSNNEFVKKDKGIIIILKIQRGKLKNEYKSDINIIDNKNNCNDILNNNQYINPTEENINNSEDTNKKDFYKKYVQKKSNKTNTHTKNINQYYDIHNVCYVIISYSSKGFQWYLNNSLNFLNKKQIEYKSQDVFFLIDKLILFFFNIRNKKYSSLFWNSTHLFQCMLNFCCE</sequence>
<feature type="domain" description="RING-type" evidence="6">
    <location>
        <begin position="79"/>
        <end position="117"/>
    </location>
</feature>
<dbReference type="Pfam" id="PF13923">
    <property type="entry name" value="zf-C3HC4_2"/>
    <property type="match status" value="1"/>
</dbReference>
<evidence type="ECO:0000259" key="6">
    <source>
        <dbReference type="PROSITE" id="PS50089"/>
    </source>
</evidence>
<name>A0A2P9D5T5_PLARE</name>
<evidence type="ECO:0000256" key="3">
    <source>
        <dbReference type="ARBA" id="ARBA00022833"/>
    </source>
</evidence>
<dbReference type="InterPro" id="IPR017907">
    <property type="entry name" value="Znf_RING_CS"/>
</dbReference>
<dbReference type="SMART" id="SM00184">
    <property type="entry name" value="RING"/>
    <property type="match status" value="1"/>
</dbReference>
<feature type="compositionally biased region" description="Low complexity" evidence="5">
    <location>
        <begin position="551"/>
        <end position="586"/>
    </location>
</feature>
<dbReference type="OrthoDB" id="6105938at2759"/>
<organism evidence="7 8">
    <name type="scientific">Plasmodium reichenowi</name>
    <dbReference type="NCBI Taxonomy" id="5854"/>
    <lineage>
        <taxon>Eukaryota</taxon>
        <taxon>Sar</taxon>
        <taxon>Alveolata</taxon>
        <taxon>Apicomplexa</taxon>
        <taxon>Aconoidasida</taxon>
        <taxon>Haemosporida</taxon>
        <taxon>Plasmodiidae</taxon>
        <taxon>Plasmodium</taxon>
        <taxon>Plasmodium (Laverania)</taxon>
    </lineage>
</organism>
<dbReference type="VEuPathDB" id="PlasmoDB:PRCDC_0413300"/>
<dbReference type="PROSITE" id="PS50089">
    <property type="entry name" value="ZF_RING_2"/>
    <property type="match status" value="1"/>
</dbReference>
<dbReference type="InterPro" id="IPR013083">
    <property type="entry name" value="Znf_RING/FYVE/PHD"/>
</dbReference>
<reference evidence="7 8" key="1">
    <citation type="submission" date="2016-09" db="EMBL/GenBank/DDBJ databases">
        <authorList>
            <consortium name="Pathogen Informatics"/>
        </authorList>
    </citation>
    <scope>NUCLEOTIDE SEQUENCE [LARGE SCALE GENOMIC DNA]</scope>
</reference>
<evidence type="ECO:0000313" key="7">
    <source>
        <dbReference type="EMBL" id="SOV76426.1"/>
    </source>
</evidence>
<evidence type="ECO:0000256" key="1">
    <source>
        <dbReference type="ARBA" id="ARBA00022723"/>
    </source>
</evidence>
<dbReference type="AlphaFoldDB" id="A0A2P9D5T5"/>
<gene>
    <name evidence="7" type="ORF">PRG01_0420500</name>
</gene>
<dbReference type="PROSITE" id="PS00518">
    <property type="entry name" value="ZF_RING_1"/>
    <property type="match status" value="1"/>
</dbReference>
<protein>
    <submittedName>
        <fullName evidence="7">RING zinc finger protein, putative</fullName>
    </submittedName>
</protein>
<evidence type="ECO:0000256" key="4">
    <source>
        <dbReference type="PROSITE-ProRule" id="PRU00175"/>
    </source>
</evidence>
<evidence type="ECO:0000256" key="2">
    <source>
        <dbReference type="ARBA" id="ARBA00022771"/>
    </source>
</evidence>
<feature type="region of interest" description="Disordered" evidence="5">
    <location>
        <begin position="551"/>
        <end position="613"/>
    </location>
</feature>
<dbReference type="SUPFAM" id="SSF57850">
    <property type="entry name" value="RING/U-box"/>
    <property type="match status" value="1"/>
</dbReference>
<proteinExistence type="predicted"/>
<dbReference type="VEuPathDB" id="PlasmoDB:PRG01_0420500"/>
<accession>A0A2P9D5T5</accession>